<keyword evidence="2" id="KW-0812">Transmembrane</keyword>
<organism evidence="4 5">
    <name type="scientific">Alosa alosa</name>
    <name type="common">allis shad</name>
    <dbReference type="NCBI Taxonomy" id="278164"/>
    <lineage>
        <taxon>Eukaryota</taxon>
        <taxon>Metazoa</taxon>
        <taxon>Chordata</taxon>
        <taxon>Craniata</taxon>
        <taxon>Vertebrata</taxon>
        <taxon>Euteleostomi</taxon>
        <taxon>Actinopterygii</taxon>
        <taxon>Neopterygii</taxon>
        <taxon>Teleostei</taxon>
        <taxon>Clupei</taxon>
        <taxon>Clupeiformes</taxon>
        <taxon>Clupeoidei</taxon>
        <taxon>Clupeidae</taxon>
        <taxon>Alosa</taxon>
    </lineage>
</organism>
<comment type="caution">
    <text evidence="4">The sequence shown here is derived from an EMBL/GenBank/DDBJ whole genome shotgun (WGS) entry which is preliminary data.</text>
</comment>
<dbReference type="EMBL" id="JADWDJ010000018">
    <property type="protein sequence ID" value="KAG5266241.1"/>
    <property type="molecule type" value="Genomic_DNA"/>
</dbReference>
<proteinExistence type="predicted"/>
<dbReference type="Gene3D" id="2.60.40.10">
    <property type="entry name" value="Immunoglobulins"/>
    <property type="match status" value="1"/>
</dbReference>
<dbReference type="InterPro" id="IPR036179">
    <property type="entry name" value="Ig-like_dom_sf"/>
</dbReference>
<name>A0AAV6FXW2_9TELE</name>
<keyword evidence="2" id="KW-1133">Transmembrane helix</keyword>
<evidence type="ECO:0000256" key="1">
    <source>
        <dbReference type="SAM" id="MobiDB-lite"/>
    </source>
</evidence>
<evidence type="ECO:0000259" key="3">
    <source>
        <dbReference type="Pfam" id="PF09004"/>
    </source>
</evidence>
<protein>
    <recommendedName>
        <fullName evidence="3">Alkylated DNA repair protein AlkB homologue 8 N-terminal domain-containing protein</fullName>
    </recommendedName>
</protein>
<accession>A0AAV6FXW2</accession>
<dbReference type="PANTHER" id="PTHR47510">
    <property type="entry name" value="REVERSE TRANSCRIPTASE DOMAIN-CONTAINING PROTEIN"/>
    <property type="match status" value="1"/>
</dbReference>
<dbReference type="InterPro" id="IPR013783">
    <property type="entry name" value="Ig-like_fold"/>
</dbReference>
<dbReference type="GO" id="GO:0016706">
    <property type="term" value="F:2-oxoglutarate-dependent dioxygenase activity"/>
    <property type="evidence" value="ECO:0007669"/>
    <property type="project" value="InterPro"/>
</dbReference>
<feature type="domain" description="Alkylated DNA repair protein AlkB homologue 8 N-terminal" evidence="3">
    <location>
        <begin position="343"/>
        <end position="365"/>
    </location>
</feature>
<evidence type="ECO:0000256" key="2">
    <source>
        <dbReference type="SAM" id="Phobius"/>
    </source>
</evidence>
<dbReference type="InterPro" id="IPR015095">
    <property type="entry name" value="AlkB_hom8_N"/>
</dbReference>
<reference evidence="4" key="1">
    <citation type="submission" date="2020-10" db="EMBL/GenBank/DDBJ databases">
        <title>Chromosome-scale genome assembly of the Allis shad, Alosa alosa.</title>
        <authorList>
            <person name="Margot Z."/>
            <person name="Christophe K."/>
            <person name="Cabau C."/>
            <person name="Louis A."/>
            <person name="Berthelot C."/>
            <person name="Parey E."/>
            <person name="Roest Crollius H."/>
            <person name="Montfort J."/>
            <person name="Robinson-Rechavi M."/>
            <person name="Bucao C."/>
            <person name="Bouchez O."/>
            <person name="Gislard M."/>
            <person name="Lluch J."/>
            <person name="Milhes M."/>
            <person name="Lampietro C."/>
            <person name="Lopez Roques C."/>
            <person name="Donnadieu C."/>
            <person name="Braasch I."/>
            <person name="Desvignes T."/>
            <person name="Postlethwait J."/>
            <person name="Bobe J."/>
            <person name="Guiguen Y."/>
        </authorList>
    </citation>
    <scope>NUCLEOTIDE SEQUENCE</scope>
    <source>
        <strain evidence="4">M-15738</strain>
        <tissue evidence="4">Blood</tissue>
    </source>
</reference>
<keyword evidence="5" id="KW-1185">Reference proteome</keyword>
<sequence length="634" mass="70128">MLNSLSQATEADSRNAQSLWQGIQADYKPAPQSCESNIPLLNNLNRFFARFEAQNSTCPQKTHPPLHEQPLCLSADSVKRTLAAINTRKAAGPDNIPGRALKDCAEELKDVFTDIFNTSLKQAIVPSCFKAATIKPVPKKTAPSCFNDYRPVALTPIIMKCFERLVMSHIKAILPHPGPPPVCIPSQTVHRGCNLLCPPPSPHPPGKKRLICCVLSPLLFTLLTHDCTATYSNNHIVKFADDTTLVGLITKGDETQYRLEVDLLTTWCRDNNLLLNVSKTKEIVVDFRRGHTQHLPLTIDGAVVERVSSTKFLEVHISEDLSWTTNTASLAKKSSAPPVLPSRKLRRASAPPAIMTTFYRGTIESILSSLSLKQPNISLISEEEGGASCLPNPQRSEGTVRPQTLEVTKGHNFSIVCSSEPQGYTGGSFRLLLSGSNQTWREPAQDHSAQHHLACFLFHEANDFHQGNYSCVFEVTVDSRHFNSTPSELLTVTVKVSWLLYLLAAGGLVLLLLLLLSIFLVWRCCLGNRRKKASLSEARYAGNPEGGVTYWRNEPVEDDERDYESADDEDDEDKEDYVNTETLVQGSIGAAVAHWLALWTCNRRIAGLSPDQWAAAEVPLSKAPNPSLLPERRR</sequence>
<dbReference type="AlphaFoldDB" id="A0AAV6FXW2"/>
<feature type="transmembrane region" description="Helical" evidence="2">
    <location>
        <begin position="498"/>
        <end position="522"/>
    </location>
</feature>
<dbReference type="Proteomes" id="UP000823561">
    <property type="component" value="Chromosome 18"/>
</dbReference>
<feature type="region of interest" description="Disordered" evidence="1">
    <location>
        <begin position="549"/>
        <end position="575"/>
    </location>
</feature>
<dbReference type="GO" id="GO:0008168">
    <property type="term" value="F:methyltransferase activity"/>
    <property type="evidence" value="ECO:0007669"/>
    <property type="project" value="InterPro"/>
</dbReference>
<evidence type="ECO:0000313" key="4">
    <source>
        <dbReference type="EMBL" id="KAG5266241.1"/>
    </source>
</evidence>
<evidence type="ECO:0000313" key="5">
    <source>
        <dbReference type="Proteomes" id="UP000823561"/>
    </source>
</evidence>
<gene>
    <name evidence="4" type="ORF">AALO_G00228740</name>
</gene>
<dbReference type="Pfam" id="PF09004">
    <property type="entry name" value="ALKBH8_N"/>
    <property type="match status" value="1"/>
</dbReference>
<keyword evidence="2" id="KW-0472">Membrane</keyword>
<dbReference type="SUPFAM" id="SSF48726">
    <property type="entry name" value="Immunoglobulin"/>
    <property type="match status" value="1"/>
</dbReference>
<dbReference type="PANTHER" id="PTHR47510:SF3">
    <property type="entry name" value="ENDO_EXONUCLEASE_PHOSPHATASE DOMAIN-CONTAINING PROTEIN"/>
    <property type="match status" value="1"/>
</dbReference>
<feature type="compositionally biased region" description="Acidic residues" evidence="1">
    <location>
        <begin position="556"/>
        <end position="575"/>
    </location>
</feature>